<evidence type="ECO:0000313" key="3">
    <source>
        <dbReference type="EMBL" id="CCO15987.1"/>
    </source>
</evidence>
<evidence type="ECO:0000313" key="4">
    <source>
        <dbReference type="Proteomes" id="UP000198341"/>
    </source>
</evidence>
<gene>
    <name evidence="3" type="ORF">Bathy04g00570</name>
</gene>
<dbReference type="Proteomes" id="UP000198341">
    <property type="component" value="Chromosome 4"/>
</dbReference>
<feature type="coiled-coil region" evidence="1">
    <location>
        <begin position="420"/>
        <end position="461"/>
    </location>
</feature>
<keyword evidence="1" id="KW-0175">Coiled coil</keyword>
<sequence length="475" mass="50617">MDENGDRKYSRGEAYSQTDSLGGYEFQPNNYDAAASAYLVVLLRNESRTGTSSECVDAYTGQAPGLKILEAPPGSKVISPMTTLIGEVIRLYSGDVDMTVAEATTMINSAFGLGNAEHTQIDPIYAASNGEVAVYGPVVGAINMVANLVSSVGTLLFGISSLNGGRLSAADCELKVYSGIAREINEALLVASRGGNRKLLTTHLLDLANSDSISGIAKSSLYSASLTNIQLMGAGYSPAALESTVSMSANSGAAIKNSLSDLSDPTTFLKKVTAASKVAQDPAVLSALLSSATNEATEDELTTLNGVQDAELYASKATAETETIAVSIPLYPPPPSPPPPGFPPPYVSKGPILNPAELSAAITVPTLFVFIVALALTLRYIAKNRRARRLARYETRIEREQLAAQKSVKKLNDDKIKRELAALTDEKAAERKLIKKYEQHMQKSKEKVEKAIALRIQAEKQKKKDKKAAEKAALR</sequence>
<accession>K8ED48</accession>
<reference evidence="3 4" key="1">
    <citation type="submission" date="2011-10" db="EMBL/GenBank/DDBJ databases">
        <authorList>
            <person name="Genoscope - CEA"/>
        </authorList>
    </citation>
    <scope>NUCLEOTIDE SEQUENCE [LARGE SCALE GENOMIC DNA]</scope>
    <source>
        <strain evidence="3 4">RCC 1105</strain>
    </source>
</reference>
<protein>
    <submittedName>
        <fullName evidence="3">Uncharacterized protein</fullName>
    </submittedName>
</protein>
<dbReference type="AlphaFoldDB" id="K8ED48"/>
<dbReference type="RefSeq" id="XP_007513462.1">
    <property type="nucleotide sequence ID" value="XM_007513400.1"/>
</dbReference>
<evidence type="ECO:0000256" key="1">
    <source>
        <dbReference type="SAM" id="Coils"/>
    </source>
</evidence>
<evidence type="ECO:0000256" key="2">
    <source>
        <dbReference type="SAM" id="Phobius"/>
    </source>
</evidence>
<feature type="transmembrane region" description="Helical" evidence="2">
    <location>
        <begin position="358"/>
        <end position="382"/>
    </location>
</feature>
<dbReference type="EMBL" id="FO082275">
    <property type="protein sequence ID" value="CCO15987.1"/>
    <property type="molecule type" value="Genomic_DNA"/>
</dbReference>
<dbReference type="KEGG" id="bpg:Bathy04g00570"/>
<proteinExistence type="predicted"/>
<name>K8ED48_9CHLO</name>
<keyword evidence="2" id="KW-0812">Transmembrane</keyword>
<organism evidence="3 4">
    <name type="scientific">Bathycoccus prasinos</name>
    <dbReference type="NCBI Taxonomy" id="41875"/>
    <lineage>
        <taxon>Eukaryota</taxon>
        <taxon>Viridiplantae</taxon>
        <taxon>Chlorophyta</taxon>
        <taxon>Mamiellophyceae</taxon>
        <taxon>Mamiellales</taxon>
        <taxon>Bathycoccaceae</taxon>
        <taxon>Bathycoccus</taxon>
    </lineage>
</organism>
<keyword evidence="2" id="KW-1133">Transmembrane helix</keyword>
<dbReference type="GeneID" id="19016083"/>
<keyword evidence="2" id="KW-0472">Membrane</keyword>
<keyword evidence="4" id="KW-1185">Reference proteome</keyword>